<sequence>MSVSVSQRILARPLQRLRGGLITPAATVATFERRGFHPGTEPDRRALEAAGTTFLSGLRSATSGTGVDRLGDTLTGSVPRERQGFAFEGAAMGLALLDAVGPRRDRVAGLLKTSGAAHTYMVHVGAGWALARLPRPLWRHAVPTDPLLRWLALDGYGFHEAYFRTPARADGRWSARLPGWPGLPDAVANVVDQGIGRALWFVECADPERIAARLRGFAPRRHPDLWAGVGLAAVYAQAGTDQALRLLVEKAGEHLPPLRQGAAFAAEARTHAGLTTDHTEHAVRVLCGVDARTAAAVTRETRQALPPDGREPAYQEWRRRIQRHFTD</sequence>
<proteinExistence type="predicted"/>
<dbReference type="InterPro" id="IPR012964">
    <property type="entry name" value="DUF1702"/>
</dbReference>
<evidence type="ECO:0000313" key="1">
    <source>
        <dbReference type="EMBL" id="AMK92563.1"/>
    </source>
</evidence>
<dbReference type="Pfam" id="PF08012">
    <property type="entry name" value="DUF1702"/>
    <property type="match status" value="1"/>
</dbReference>
<dbReference type="AlphaFoldDB" id="A0A140E9J4"/>
<evidence type="ECO:0008006" key="2">
    <source>
        <dbReference type="Google" id="ProtNLM"/>
    </source>
</evidence>
<gene>
    <name evidence="1" type="primary">ucmE3</name>
</gene>
<protein>
    <recommendedName>
        <fullName evidence="2">Enediyne biosynthesis protein</fullName>
    </recommendedName>
</protein>
<reference evidence="1" key="1">
    <citation type="journal article" date="2016" name="MBio">
        <title>Strain Prioritization and Genome Mining for Enediyne Natural Products.</title>
        <authorList>
            <person name="Yan X."/>
            <person name="Ge H."/>
            <person name="Huang T."/>
            <person name="Hindra"/>
            <person name="Yang D."/>
            <person name="Teng Q."/>
            <person name="Crnovcic I."/>
            <person name="Li X."/>
            <person name="Rudolf J.D."/>
            <person name="Lohman J.R."/>
            <person name="Gansemans Y."/>
            <person name="Zhu X."/>
            <person name="Huang Y."/>
            <person name="Zhao L.X."/>
            <person name="Jiang Y."/>
            <person name="Van Nieuwerburgh F."/>
            <person name="Rader C."/>
            <person name="Duan Y."/>
            <person name="Shen B."/>
        </authorList>
    </citation>
    <scope>NUCLEOTIDE SEQUENCE</scope>
    <source>
        <strain evidence="1">DCA2648</strain>
    </source>
</reference>
<dbReference type="EMBL" id="KT762610">
    <property type="protein sequence ID" value="AMK92563.1"/>
    <property type="molecule type" value="Genomic_DNA"/>
</dbReference>
<accession>A0A140E9J4</accession>
<name>A0A140E9J4_9ACTN</name>
<organism evidence="1">
    <name type="scientific">Streptomyces uncialis</name>
    <dbReference type="NCBI Taxonomy" id="1048205"/>
    <lineage>
        <taxon>Bacteria</taxon>
        <taxon>Bacillati</taxon>
        <taxon>Actinomycetota</taxon>
        <taxon>Actinomycetes</taxon>
        <taxon>Kitasatosporales</taxon>
        <taxon>Streptomycetaceae</taxon>
        <taxon>Streptomyces</taxon>
    </lineage>
</organism>